<dbReference type="PANTHER" id="PTHR46145:SF4">
    <property type="entry name" value="HEPARANASE"/>
    <property type="match status" value="1"/>
</dbReference>
<sequence length="219" mass="24283">MEYLDSSPAQFYVPEVMDSLLHDMEAVGAVVRKTAPGLPIWLGETSSASGGGVAGISDRYLGGFLWLDKLGLAAQQGYKDYWLSLLHKNLFGTKVLKVKQDLKMVRIYSHCTNTKNGYYKAGALSILAMNLHPEKAVCLYLKEPLKRLAVHEYLMSPEVDATSRKMKLNDKILEMGADSSFPKLEPRLIERGGKIILGPLSFAFYVVPEARAHVCMEDG</sequence>
<gene>
    <name evidence="1" type="ORF">P5673_019245</name>
</gene>
<keyword evidence="2" id="KW-1185">Reference proteome</keyword>
<dbReference type="InterPro" id="IPR017853">
    <property type="entry name" value="GH"/>
</dbReference>
<dbReference type="Proteomes" id="UP001249851">
    <property type="component" value="Unassembled WGS sequence"/>
</dbReference>
<dbReference type="Gene3D" id="3.20.20.80">
    <property type="entry name" value="Glycosidases"/>
    <property type="match status" value="1"/>
</dbReference>
<name>A0AAD9V2A2_ACRCE</name>
<reference evidence="1" key="2">
    <citation type="journal article" date="2023" name="Science">
        <title>Genomic signatures of disease resistance in endangered staghorn corals.</title>
        <authorList>
            <person name="Vollmer S.V."/>
            <person name="Selwyn J.D."/>
            <person name="Despard B.A."/>
            <person name="Roesel C.L."/>
        </authorList>
    </citation>
    <scope>NUCLEOTIDE SEQUENCE</scope>
    <source>
        <strain evidence="1">K2</strain>
    </source>
</reference>
<proteinExistence type="predicted"/>
<evidence type="ECO:0000313" key="2">
    <source>
        <dbReference type="Proteomes" id="UP001249851"/>
    </source>
</evidence>
<accession>A0AAD9V2A2</accession>
<organism evidence="1 2">
    <name type="scientific">Acropora cervicornis</name>
    <name type="common">Staghorn coral</name>
    <dbReference type="NCBI Taxonomy" id="6130"/>
    <lineage>
        <taxon>Eukaryota</taxon>
        <taxon>Metazoa</taxon>
        <taxon>Cnidaria</taxon>
        <taxon>Anthozoa</taxon>
        <taxon>Hexacorallia</taxon>
        <taxon>Scleractinia</taxon>
        <taxon>Astrocoeniina</taxon>
        <taxon>Acroporidae</taxon>
        <taxon>Acropora</taxon>
    </lineage>
</organism>
<protein>
    <submittedName>
        <fullName evidence="1">Heparanase</fullName>
    </submittedName>
</protein>
<reference evidence="1" key="1">
    <citation type="journal article" date="2023" name="G3 (Bethesda)">
        <title>Whole genome assembly and annotation of the endangered Caribbean coral Acropora cervicornis.</title>
        <authorList>
            <person name="Selwyn J.D."/>
            <person name="Vollmer S.V."/>
        </authorList>
    </citation>
    <scope>NUCLEOTIDE SEQUENCE</scope>
    <source>
        <strain evidence="1">K2</strain>
    </source>
</reference>
<dbReference type="GO" id="GO:0031012">
    <property type="term" value="C:extracellular matrix"/>
    <property type="evidence" value="ECO:0007669"/>
    <property type="project" value="TreeGrafter"/>
</dbReference>
<dbReference type="PANTHER" id="PTHR46145">
    <property type="entry name" value="HEPARANASE"/>
    <property type="match status" value="1"/>
</dbReference>
<dbReference type="SUPFAM" id="SSF51445">
    <property type="entry name" value="(Trans)glycosidases"/>
    <property type="match status" value="1"/>
</dbReference>
<dbReference type="GO" id="GO:0005615">
    <property type="term" value="C:extracellular space"/>
    <property type="evidence" value="ECO:0007669"/>
    <property type="project" value="TreeGrafter"/>
</dbReference>
<dbReference type="AlphaFoldDB" id="A0AAD9V2A2"/>
<dbReference type="EMBL" id="JARQWQ010000044">
    <property type="protein sequence ID" value="KAK2558527.1"/>
    <property type="molecule type" value="Genomic_DNA"/>
</dbReference>
<evidence type="ECO:0000313" key="1">
    <source>
        <dbReference type="EMBL" id="KAK2558527.1"/>
    </source>
</evidence>
<comment type="caution">
    <text evidence="1">The sequence shown here is derived from an EMBL/GenBank/DDBJ whole genome shotgun (WGS) entry which is preliminary data.</text>
</comment>